<name>A0AAJ0CCK0_9HYPO</name>
<feature type="domain" description="Zn(2)-C6 fungal-type" evidence="8">
    <location>
        <begin position="152"/>
        <end position="183"/>
    </location>
</feature>
<feature type="compositionally biased region" description="Basic and acidic residues" evidence="7">
    <location>
        <begin position="564"/>
        <end position="573"/>
    </location>
</feature>
<feature type="compositionally biased region" description="Pro residues" evidence="7">
    <location>
        <begin position="1"/>
        <end position="11"/>
    </location>
</feature>
<dbReference type="CDD" id="cd00067">
    <property type="entry name" value="GAL4"/>
    <property type="match status" value="1"/>
</dbReference>
<keyword evidence="10" id="KW-1185">Reference proteome</keyword>
<dbReference type="SUPFAM" id="SSF57701">
    <property type="entry name" value="Zn2/Cys6 DNA-binding domain"/>
    <property type="match status" value="1"/>
</dbReference>
<proteinExistence type="predicted"/>
<feature type="compositionally biased region" description="Basic and acidic residues" evidence="7">
    <location>
        <begin position="193"/>
        <end position="215"/>
    </location>
</feature>
<feature type="region of interest" description="Disordered" evidence="7">
    <location>
        <begin position="504"/>
        <end position="573"/>
    </location>
</feature>
<dbReference type="Proteomes" id="UP001251528">
    <property type="component" value="Unassembled WGS sequence"/>
</dbReference>
<keyword evidence="3" id="KW-0805">Transcription regulation</keyword>
<organism evidence="9 10">
    <name type="scientific">Conoideocrella luteorostrata</name>
    <dbReference type="NCBI Taxonomy" id="1105319"/>
    <lineage>
        <taxon>Eukaryota</taxon>
        <taxon>Fungi</taxon>
        <taxon>Dikarya</taxon>
        <taxon>Ascomycota</taxon>
        <taxon>Pezizomycotina</taxon>
        <taxon>Sordariomycetes</taxon>
        <taxon>Hypocreomycetidae</taxon>
        <taxon>Hypocreales</taxon>
        <taxon>Clavicipitaceae</taxon>
        <taxon>Conoideocrella</taxon>
    </lineage>
</organism>
<keyword evidence="2" id="KW-0862">Zinc</keyword>
<evidence type="ECO:0000256" key="1">
    <source>
        <dbReference type="ARBA" id="ARBA00022723"/>
    </source>
</evidence>
<comment type="caution">
    <text evidence="9">The sequence shown here is derived from an EMBL/GenBank/DDBJ whole genome shotgun (WGS) entry which is preliminary data.</text>
</comment>
<dbReference type="PROSITE" id="PS00463">
    <property type="entry name" value="ZN2_CY6_FUNGAL_1"/>
    <property type="match status" value="1"/>
</dbReference>
<evidence type="ECO:0000256" key="2">
    <source>
        <dbReference type="ARBA" id="ARBA00022833"/>
    </source>
</evidence>
<dbReference type="Pfam" id="PF00172">
    <property type="entry name" value="Zn_clus"/>
    <property type="match status" value="1"/>
</dbReference>
<dbReference type="PANTHER" id="PTHR47659:SF4">
    <property type="entry name" value="ZN(II)2CYS6 TRANSCRIPTION FACTOR (EUROFUNG)"/>
    <property type="match status" value="1"/>
</dbReference>
<evidence type="ECO:0000256" key="7">
    <source>
        <dbReference type="SAM" id="MobiDB-lite"/>
    </source>
</evidence>
<dbReference type="InterPro" id="IPR036864">
    <property type="entry name" value="Zn2-C6_fun-type_DNA-bd_sf"/>
</dbReference>
<evidence type="ECO:0000256" key="5">
    <source>
        <dbReference type="ARBA" id="ARBA00023163"/>
    </source>
</evidence>
<evidence type="ECO:0000256" key="6">
    <source>
        <dbReference type="ARBA" id="ARBA00023242"/>
    </source>
</evidence>
<dbReference type="GO" id="GO:0000981">
    <property type="term" value="F:DNA-binding transcription factor activity, RNA polymerase II-specific"/>
    <property type="evidence" value="ECO:0007669"/>
    <property type="project" value="InterPro"/>
</dbReference>
<dbReference type="PANTHER" id="PTHR47659">
    <property type="entry name" value="ZN(II)2CYS6 TRANSCRIPTION FACTOR (EUROFUNG)-RELATED"/>
    <property type="match status" value="1"/>
</dbReference>
<feature type="compositionally biased region" description="Polar residues" evidence="7">
    <location>
        <begin position="131"/>
        <end position="140"/>
    </location>
</feature>
<evidence type="ECO:0000313" key="10">
    <source>
        <dbReference type="Proteomes" id="UP001251528"/>
    </source>
</evidence>
<dbReference type="SMART" id="SM00066">
    <property type="entry name" value="GAL4"/>
    <property type="match status" value="1"/>
</dbReference>
<feature type="region of interest" description="Disordered" evidence="7">
    <location>
        <begin position="447"/>
        <end position="485"/>
    </location>
</feature>
<feature type="compositionally biased region" description="Polar residues" evidence="7">
    <location>
        <begin position="248"/>
        <end position="273"/>
    </location>
</feature>
<keyword evidence="1" id="KW-0479">Metal-binding</keyword>
<feature type="region of interest" description="Disordered" evidence="7">
    <location>
        <begin position="1"/>
        <end position="145"/>
    </location>
</feature>
<dbReference type="PROSITE" id="PS50048">
    <property type="entry name" value="ZN2_CY6_FUNGAL_2"/>
    <property type="match status" value="1"/>
</dbReference>
<sequence>MSGSPSLPPNNPQELYSQGHTPDPYSTASVKDAYRTFSTQNRPVDLRLQLPPPPVHGLSTRFTGSYQQRPPPMDPPYAYRGPEDPSRQPPMYSPHESHALSQSQSPQIYAATPASMSSASQQSVASGLNPIENQPLGSPKSQRKTKGHVASACVPCKRAHLRCDAQRPCSRCISNGKEEACVDVQHKKRGRPRLRDDRDNRLDSMHPPHSRDVSPRRPLSIHPSTGVGPSSFDDHYQRRQSFRASDIARSNSFSTRLGERASSSESNNYTMSRLNAPGAQEPVAYLTMGLEFVKGSMAFWDMIGRPNIAGRNLGEAVLPTEVEKVSQMKSHFNNEQKRREPNYLPPILGHGSQSIQGLGYVAEDFGRFPLNFQDHLAFVDTYGYARPIPIRAGLAKEGSFYFIVLLLVPPPRQPQQIPPVSIHRGGQMGFSYPGPNPESVFAQRAPFDPIRNRPGEGSHAAHLSREPPSHSGRPLSFIDQGINQGGRTFDATMERQAYEALPYHGMQQESPSSSSLPKPTPGVFQLPPIRSDSTRALPSGRPPGSYSERSNRVNIEGLIETSEEQDRPRGDRR</sequence>
<keyword evidence="5" id="KW-0804">Transcription</keyword>
<dbReference type="EMBL" id="JASWJB010000434">
    <property type="protein sequence ID" value="KAK2590476.1"/>
    <property type="molecule type" value="Genomic_DNA"/>
</dbReference>
<gene>
    <name evidence="9" type="ORF">QQS21_011849</name>
</gene>
<dbReference type="Gene3D" id="4.10.240.10">
    <property type="entry name" value="Zn(2)-C6 fungal-type DNA-binding domain"/>
    <property type="match status" value="1"/>
</dbReference>
<feature type="compositionally biased region" description="Low complexity" evidence="7">
    <location>
        <begin position="110"/>
        <end position="126"/>
    </location>
</feature>
<accession>A0AAJ0CCK0</accession>
<dbReference type="InterPro" id="IPR001138">
    <property type="entry name" value="Zn2Cys6_DnaBD"/>
</dbReference>
<evidence type="ECO:0000256" key="3">
    <source>
        <dbReference type="ARBA" id="ARBA00023015"/>
    </source>
</evidence>
<keyword evidence="6" id="KW-0539">Nucleus</keyword>
<evidence type="ECO:0000259" key="8">
    <source>
        <dbReference type="PROSITE" id="PS50048"/>
    </source>
</evidence>
<protein>
    <recommendedName>
        <fullName evidence="8">Zn(2)-C6 fungal-type domain-containing protein</fullName>
    </recommendedName>
</protein>
<feature type="region of interest" description="Disordered" evidence="7">
    <location>
        <begin position="188"/>
        <end position="274"/>
    </location>
</feature>
<dbReference type="AlphaFoldDB" id="A0AAJ0CCK0"/>
<evidence type="ECO:0000313" key="9">
    <source>
        <dbReference type="EMBL" id="KAK2590476.1"/>
    </source>
</evidence>
<keyword evidence="4" id="KW-0238">DNA-binding</keyword>
<reference evidence="9" key="1">
    <citation type="submission" date="2023-06" db="EMBL/GenBank/DDBJ databases">
        <title>Conoideocrella luteorostrata (Hypocreales: Clavicipitaceae), a potential biocontrol fungus for elongate hemlock scale in United States Christmas tree production areas.</title>
        <authorList>
            <person name="Barrett H."/>
            <person name="Lovett B."/>
            <person name="Macias A.M."/>
            <person name="Stajich J.E."/>
            <person name="Kasson M.T."/>
        </authorList>
    </citation>
    <scope>NUCLEOTIDE SEQUENCE</scope>
    <source>
        <strain evidence="9">ARSEF 14590</strain>
    </source>
</reference>
<dbReference type="InterPro" id="IPR050335">
    <property type="entry name" value="ERT1_acuK_gluconeogen_tf"/>
</dbReference>
<dbReference type="GO" id="GO:0008270">
    <property type="term" value="F:zinc ion binding"/>
    <property type="evidence" value="ECO:0007669"/>
    <property type="project" value="InterPro"/>
</dbReference>
<dbReference type="GO" id="GO:0003677">
    <property type="term" value="F:DNA binding"/>
    <property type="evidence" value="ECO:0007669"/>
    <property type="project" value="UniProtKB-KW"/>
</dbReference>
<evidence type="ECO:0000256" key="4">
    <source>
        <dbReference type="ARBA" id="ARBA00023125"/>
    </source>
</evidence>
<feature type="compositionally biased region" description="Polar residues" evidence="7">
    <location>
        <begin position="12"/>
        <end position="29"/>
    </location>
</feature>